<dbReference type="InterPro" id="IPR042119">
    <property type="entry name" value="QueA_dom2"/>
</dbReference>
<dbReference type="SUPFAM" id="SSF111337">
    <property type="entry name" value="QueA-like"/>
    <property type="match status" value="1"/>
</dbReference>
<comment type="caution">
    <text evidence="5">The sequence shown here is derived from an EMBL/GenBank/DDBJ whole genome shotgun (WGS) entry which is preliminary data.</text>
</comment>
<name>X1RDM6_9ZZZZ</name>
<proteinExistence type="predicted"/>
<accession>X1RDM6</accession>
<evidence type="ECO:0008006" key="6">
    <source>
        <dbReference type="Google" id="ProtNLM"/>
    </source>
</evidence>
<dbReference type="GO" id="GO:0051075">
    <property type="term" value="F:S-adenosylmethionine:tRNA ribosyltransferase-isomerase activity"/>
    <property type="evidence" value="ECO:0007669"/>
    <property type="project" value="TreeGrafter"/>
</dbReference>
<dbReference type="Pfam" id="PF02547">
    <property type="entry name" value="Queuosine_synth"/>
    <property type="match status" value="1"/>
</dbReference>
<dbReference type="FunFam" id="2.40.10.240:FF:000002">
    <property type="entry name" value="S-adenosylmethionine:tRNA ribosyltransferase-isomerase"/>
    <property type="match status" value="1"/>
</dbReference>
<evidence type="ECO:0000256" key="2">
    <source>
        <dbReference type="ARBA" id="ARBA00022679"/>
    </source>
</evidence>
<keyword evidence="2" id="KW-0808">Transferase</keyword>
<keyword evidence="4" id="KW-0671">Queuosine biosynthesis</keyword>
<gene>
    <name evidence="5" type="ORF">S06H3_58292</name>
</gene>
<protein>
    <recommendedName>
        <fullName evidence="6">tRNA preQ1(34) S-adenosylmethionine ribosyltransferase-isomerase QueA</fullName>
    </recommendedName>
</protein>
<dbReference type="Gene3D" id="2.40.10.240">
    <property type="entry name" value="QueA-like"/>
    <property type="match status" value="1"/>
</dbReference>
<evidence type="ECO:0000256" key="3">
    <source>
        <dbReference type="ARBA" id="ARBA00022691"/>
    </source>
</evidence>
<sequence length="172" mass="20070">MKLEEFNYYLPQEFIAQKQIKPRDYSRLMILYRSRKEIEHNIFKNIGDYLKEGDLLVLNNTKVLPVRIYGVKEKTKGKVEILLLKSLNGKCWEALIKPGKSVHSGTKIIFESELSGIVKSKDEEKGSYVIEFNFIGNFKEVLKKIGQMPTPQIFLEFFPLQTLLSYKYNLTP</sequence>
<reference evidence="5" key="1">
    <citation type="journal article" date="2014" name="Front. Microbiol.">
        <title>High frequency of phylogenetically diverse reductive dehalogenase-homologous genes in deep subseafloor sedimentary metagenomes.</title>
        <authorList>
            <person name="Kawai M."/>
            <person name="Futagami T."/>
            <person name="Toyoda A."/>
            <person name="Takaki Y."/>
            <person name="Nishi S."/>
            <person name="Hori S."/>
            <person name="Arai W."/>
            <person name="Tsubouchi T."/>
            <person name="Morono Y."/>
            <person name="Uchiyama I."/>
            <person name="Ito T."/>
            <person name="Fujiyama A."/>
            <person name="Inagaki F."/>
            <person name="Takami H."/>
        </authorList>
    </citation>
    <scope>NUCLEOTIDE SEQUENCE</scope>
    <source>
        <strain evidence="5">Expedition CK06-06</strain>
    </source>
</reference>
<organism evidence="5">
    <name type="scientific">marine sediment metagenome</name>
    <dbReference type="NCBI Taxonomy" id="412755"/>
    <lineage>
        <taxon>unclassified sequences</taxon>
        <taxon>metagenomes</taxon>
        <taxon>ecological metagenomes</taxon>
    </lineage>
</organism>
<evidence type="ECO:0000256" key="1">
    <source>
        <dbReference type="ARBA" id="ARBA00022490"/>
    </source>
</evidence>
<dbReference type="InterPro" id="IPR036100">
    <property type="entry name" value="QueA_sf"/>
</dbReference>
<dbReference type="PANTHER" id="PTHR30307:SF0">
    <property type="entry name" value="S-ADENOSYLMETHIONINE:TRNA RIBOSYLTRANSFERASE-ISOMERASE"/>
    <property type="match status" value="1"/>
</dbReference>
<keyword evidence="3" id="KW-0949">S-adenosyl-L-methionine</keyword>
<evidence type="ECO:0000313" key="5">
    <source>
        <dbReference type="EMBL" id="GAI53694.1"/>
    </source>
</evidence>
<dbReference type="EMBL" id="BARV01037724">
    <property type="protein sequence ID" value="GAI53694.1"/>
    <property type="molecule type" value="Genomic_DNA"/>
</dbReference>
<dbReference type="AlphaFoldDB" id="X1RDM6"/>
<dbReference type="GO" id="GO:0008616">
    <property type="term" value="P:tRNA queuosine(34) biosynthetic process"/>
    <property type="evidence" value="ECO:0007669"/>
    <property type="project" value="UniProtKB-KW"/>
</dbReference>
<dbReference type="InterPro" id="IPR003699">
    <property type="entry name" value="QueA"/>
</dbReference>
<keyword evidence="1" id="KW-0963">Cytoplasm</keyword>
<evidence type="ECO:0000256" key="4">
    <source>
        <dbReference type="ARBA" id="ARBA00022785"/>
    </source>
</evidence>
<dbReference type="PANTHER" id="PTHR30307">
    <property type="entry name" value="S-ADENOSYLMETHIONINE:TRNA RIBOSYLTRANSFERASE-ISOMERASE"/>
    <property type="match status" value="1"/>
</dbReference>